<proteinExistence type="inferred from homology"/>
<evidence type="ECO:0000256" key="1">
    <source>
        <dbReference type="ARBA" id="ARBA00004147"/>
    </source>
</evidence>
<reference evidence="10" key="1">
    <citation type="journal article" date="1988" name="J. Virol.">
        <title>Structure and complete nucleotide sequence of the Marek's disease herpesvirus gp57-65 gene.</title>
        <authorList>
            <person name="Coussens P.M."/>
            <person name="Velicer L.F."/>
        </authorList>
    </citation>
    <scope>NUCLEOTIDE SEQUENCE [LARGE SCALE GENOMIC DNA]</scope>
</reference>
<evidence type="ECO:0000256" key="3">
    <source>
        <dbReference type="ARBA" id="ARBA00004535"/>
    </source>
</evidence>
<keyword evidence="5" id="KW-1048">Host nucleus</keyword>
<gene>
    <name evidence="9" type="primary">UL14</name>
</gene>
<evidence type="ECO:0000313" key="9">
    <source>
        <dbReference type="EMBL" id="AAF66750.1"/>
    </source>
</evidence>
<reference evidence="10" key="4">
    <citation type="journal article" date="1993" name="J. Gen. Virol.">
        <title>Nucleotide and predicted amino acid sequences of Marek's disease virus homologues of herpes simplex virus major tegument proteins.</title>
        <authorList>
            <person name="Yanagida N."/>
            <person name="Yoshida S."/>
            <person name="Nazerian K."/>
            <person name="Lee L.F."/>
        </authorList>
    </citation>
    <scope>NUCLEOTIDE SEQUENCE [LARGE SCALE GENOMIC DNA]</scope>
</reference>
<protein>
    <submittedName>
        <fullName evidence="9">UL14</fullName>
    </submittedName>
</protein>
<dbReference type="Proteomes" id="UP000138113">
    <property type="component" value="Segment"/>
</dbReference>
<keyword evidence="7" id="KW-0946">Virion</keyword>
<evidence type="ECO:0000256" key="7">
    <source>
        <dbReference type="ARBA" id="ARBA00022844"/>
    </source>
</evidence>
<evidence type="ECO:0000256" key="6">
    <source>
        <dbReference type="ARBA" id="ARBA00022580"/>
    </source>
</evidence>
<evidence type="ECO:0000256" key="4">
    <source>
        <dbReference type="ARBA" id="ARBA00009888"/>
    </source>
</evidence>
<reference evidence="10" key="7">
    <citation type="journal article" date="1995" name="Virus Res.">
        <title>Identification and characterization of a Marek's disease virus gene encoding DNA polymerase.</title>
        <authorList>
            <person name="Sui D."/>
            <person name="Wu P."/>
            <person name="Kung H.J."/>
            <person name="Lee L.F."/>
        </authorList>
    </citation>
    <scope>NUCLEOTIDE SEQUENCE [LARGE SCALE GENOMIC DNA]</scope>
</reference>
<dbReference type="Pfam" id="PF03580">
    <property type="entry name" value="Herpes_UL14"/>
    <property type="match status" value="1"/>
</dbReference>
<keyword evidence="6" id="KW-0920">Virion tegument</keyword>
<dbReference type="InterPro" id="IPR005207">
    <property type="entry name" value="Herpes_UL14"/>
</dbReference>
<dbReference type="GO" id="GO:0042025">
    <property type="term" value="C:host cell nucleus"/>
    <property type="evidence" value="ECO:0007669"/>
    <property type="project" value="UniProtKB-SubCell"/>
</dbReference>
<reference evidence="10" key="5">
    <citation type="journal article" date="1994" name="Virology">
        <title>Identification and characterization of Marek's disease virus genes homologous to ICP27 and glycoprotein K of herpes simplex virus-1.</title>
        <authorList>
            <person name="Ren D."/>
            <person name="Lee L.F."/>
            <person name="Coussens P.M."/>
        </authorList>
    </citation>
    <scope>NUCLEOTIDE SEQUENCE [LARGE SCALE GENOMIC DNA]</scope>
</reference>
<reference evidence="9 10" key="8">
    <citation type="journal article" date="2000" name="Proc. Natl. Acad. Sci. U.S.A.">
        <title>The complete unique long sequence and the overall genomic organization of the GA strain of Marek's disease virus.</title>
        <authorList>
            <person name="Lee L.F."/>
            <person name="Wu P."/>
            <person name="Sui D."/>
            <person name="Ren D."/>
            <person name="Kamil J."/>
            <person name="Kung H.J."/>
            <person name="Witter R.L."/>
        </authorList>
    </citation>
    <scope>NUCLEOTIDE SEQUENCE [LARGE SCALE GENOMIC DNA]</scope>
    <source>
        <strain evidence="9">GA</strain>
    </source>
</reference>
<reference evidence="10" key="6">
    <citation type="journal article" date="1994" name="Virology">
        <title>Identification and characterization of a Marek's disease virus gene homologous to glycoprotein L of herpes simplex virus.</title>
        <authorList>
            <person name="Yoshida S."/>
            <person name="Lee L.F."/>
            <person name="Yanagida N."/>
            <person name="Nazerian K."/>
        </authorList>
    </citation>
    <scope>NUCLEOTIDE SEQUENCE [LARGE SCALE GENOMIC DNA]</scope>
</reference>
<sequence length="248" mass="28485">MNRQDNVCSERNARRRRRILAECRTREAVYKERTLELLSQGVETDDPEFIEVFTSARNAHSDYKAQLRSNMRLEATDRKTKIIQRHIDEQLDRRLILDINRKLLNPKLQLQLDQTEEAILEKEDILAQTIDDITLNDSITNTDELDEESEALLTKWILNQKTKKRPTVAKTAIAPTAHGLQTKVSRNVFITGKDDLVQPTDLGQPSTHEVITCTSRERIIHPDGIHTEIYTTEDVSPTILDDVSDSCV</sequence>
<reference evidence="9 10" key="3">
    <citation type="journal article" date="1992" name="Proc. Natl. Acad. Sci. U.S.A.">
        <title>Marek disease virus encodes a basic-leucine zipper gene resembling the fos/jun oncogenes that is highly expressed in lymphoblastoid tumors.</title>
        <authorList>
            <person name="Jones D."/>
            <person name="Lee L."/>
            <person name="Liu J.L."/>
            <person name="Kung H.J."/>
            <person name="Tillotson J.K."/>
        </authorList>
    </citation>
    <scope>NUCLEOTIDE SEQUENCE [LARGE SCALE GENOMIC DNA]</scope>
    <source>
        <strain evidence="9">GA</strain>
    </source>
</reference>
<evidence type="ECO:0000256" key="2">
    <source>
        <dbReference type="ARBA" id="ARBA00004192"/>
    </source>
</evidence>
<dbReference type="GO" id="GO:0019033">
    <property type="term" value="C:viral tegument"/>
    <property type="evidence" value="ECO:0007669"/>
    <property type="project" value="UniProtKB-SubCell"/>
</dbReference>
<comment type="similarity">
    <text evidence="4">Belongs to the alphaherpesvirinae HHV-1 UL14 protein family.</text>
</comment>
<evidence type="ECO:0000313" key="10">
    <source>
        <dbReference type="Proteomes" id="UP000138113"/>
    </source>
</evidence>
<evidence type="ECO:0000256" key="5">
    <source>
        <dbReference type="ARBA" id="ARBA00022562"/>
    </source>
</evidence>
<dbReference type="EMBL" id="AF147806">
    <property type="protein sequence ID" value="AAF66750.1"/>
    <property type="molecule type" value="Genomic_DNA"/>
</dbReference>
<reference evidence="10" key="2">
    <citation type="journal article" date="1991" name="J. Virol.">
        <title>Structural analysis and transcriptional mapping of the Marek's disease virus gene encoding pp38, an antigen associated with transformed cells.</title>
        <authorList>
            <person name="Cui Z.Z."/>
            <person name="Lee L.F."/>
            <person name="Liu J.L."/>
            <person name="Kung H.J."/>
        </authorList>
    </citation>
    <scope>NUCLEOTIDE SEQUENCE [LARGE SCALE GENOMIC DNA]</scope>
</reference>
<keyword evidence="8" id="KW-1035">Host cytoplasm</keyword>
<name>Q9IBW1_9ALPH</name>
<comment type="subcellular location">
    <subcellularLocation>
        <location evidence="2">Host cytoplasm</location>
    </subcellularLocation>
    <subcellularLocation>
        <location evidence="1">Host nucleus</location>
    </subcellularLocation>
    <subcellularLocation>
        <location evidence="3">Virion tegument</location>
    </subcellularLocation>
</comment>
<accession>Q9IBW1</accession>
<organism evidence="9 10">
    <name type="scientific">Gallid alphaherpesvirus 2</name>
    <dbReference type="NCBI Taxonomy" id="10390"/>
    <lineage>
        <taxon>Viruses</taxon>
        <taxon>Duplodnaviria</taxon>
        <taxon>Heunggongvirae</taxon>
        <taxon>Peploviricota</taxon>
        <taxon>Herviviricetes</taxon>
        <taxon>Herpesvirales</taxon>
        <taxon>Orthoherpesviridae</taxon>
        <taxon>Alphaherpesvirinae</taxon>
        <taxon>Mardivirus</taxon>
        <taxon>Mardivirus gallidalpha2</taxon>
    </lineage>
</organism>
<dbReference type="GO" id="GO:0030430">
    <property type="term" value="C:host cell cytoplasm"/>
    <property type="evidence" value="ECO:0007669"/>
    <property type="project" value="UniProtKB-SubCell"/>
</dbReference>
<evidence type="ECO:0000256" key="8">
    <source>
        <dbReference type="ARBA" id="ARBA00023200"/>
    </source>
</evidence>